<keyword evidence="2" id="KW-1185">Reference proteome</keyword>
<organism evidence="1 2">
    <name type="scientific">Umbelopsis ramanniana AG</name>
    <dbReference type="NCBI Taxonomy" id="1314678"/>
    <lineage>
        <taxon>Eukaryota</taxon>
        <taxon>Fungi</taxon>
        <taxon>Fungi incertae sedis</taxon>
        <taxon>Mucoromycota</taxon>
        <taxon>Mucoromycotina</taxon>
        <taxon>Umbelopsidomycetes</taxon>
        <taxon>Umbelopsidales</taxon>
        <taxon>Umbelopsidaceae</taxon>
        <taxon>Umbelopsis</taxon>
    </lineage>
</organism>
<dbReference type="Pfam" id="PF17010">
    <property type="entry name" value="DUF5092"/>
    <property type="match status" value="1"/>
</dbReference>
<proteinExistence type="predicted"/>
<protein>
    <submittedName>
        <fullName evidence="1">Uncharacterized protein</fullName>
    </submittedName>
</protein>
<reference evidence="1" key="1">
    <citation type="submission" date="2021-06" db="EMBL/GenBank/DDBJ databases">
        <authorList>
            <consortium name="DOE Joint Genome Institute"/>
            <person name="Mondo S.J."/>
            <person name="Amses K.R."/>
            <person name="Simmons D.R."/>
            <person name="Longcore J.E."/>
            <person name="Seto K."/>
            <person name="Alves G.H."/>
            <person name="Bonds A.E."/>
            <person name="Quandt C.A."/>
            <person name="Davis W.J."/>
            <person name="Chang Y."/>
            <person name="Letcher P.M."/>
            <person name="Powell M.J."/>
            <person name="Kuo A."/>
            <person name="Labutti K."/>
            <person name="Pangilinan J."/>
            <person name="Andreopoulos W."/>
            <person name="Tritt A."/>
            <person name="Riley R."/>
            <person name="Hundley H."/>
            <person name="Johnson J."/>
            <person name="Lipzen A."/>
            <person name="Barry K."/>
            <person name="Berbee M.L."/>
            <person name="Buchler N.E."/>
            <person name="Grigoriev I.V."/>
            <person name="Spatafora J.W."/>
            <person name="Stajich J.E."/>
            <person name="James T.Y."/>
        </authorList>
    </citation>
    <scope>NUCLEOTIDE SEQUENCE</scope>
    <source>
        <strain evidence="1">AG</strain>
    </source>
</reference>
<dbReference type="Proteomes" id="UP001206595">
    <property type="component" value="Unassembled WGS sequence"/>
</dbReference>
<dbReference type="EMBL" id="MU620934">
    <property type="protein sequence ID" value="KAI8577965.1"/>
    <property type="molecule type" value="Genomic_DNA"/>
</dbReference>
<dbReference type="InterPro" id="IPR031537">
    <property type="entry name" value="DUF5092"/>
</dbReference>
<dbReference type="AlphaFoldDB" id="A0AAD5HBB3"/>
<dbReference type="GeneID" id="75909991"/>
<evidence type="ECO:0000313" key="2">
    <source>
        <dbReference type="Proteomes" id="UP001206595"/>
    </source>
</evidence>
<comment type="caution">
    <text evidence="1">The sequence shown here is derived from an EMBL/GenBank/DDBJ whole genome shotgun (WGS) entry which is preliminary data.</text>
</comment>
<gene>
    <name evidence="1" type="ORF">K450DRAFT_200700</name>
</gene>
<name>A0AAD5HBB3_UMBRA</name>
<evidence type="ECO:0000313" key="1">
    <source>
        <dbReference type="EMBL" id="KAI8577965.1"/>
    </source>
</evidence>
<dbReference type="RefSeq" id="XP_051442969.1">
    <property type="nucleotide sequence ID" value="XM_051584641.1"/>
</dbReference>
<sequence>MQFVDTQLSVPKKSDNLHMDFATTESSSLQLPHSPRIIFKENSNKSYISLSSTDAFSLNTFDELVEEHSQLSIDGHPDQRRCLIIARVRTWDVSTQRYFDSYYNAWHLNKILFRTEASSNRTFIHRLSVSDPMTNAEIVKVEYFKTGNPSLSGEARSSHACANRNVILEPFGVSSEVTPTSIHISDQSLSSKSDICFISRLEPSSVVTYYIGNDDDYMKSKDLRKCFRQNAITMEDAELFTLQPHDPASYLAGNEWTRLAARNANGRFRISCSTVDTLLQAAGVLFCCALYFVQIEEEEEYGLEQQSLIDGSEEPQDQAETTAHDYWQPILAVNDLTLTFSA</sequence>
<reference evidence="1" key="2">
    <citation type="journal article" date="2022" name="Proc. Natl. Acad. Sci. U.S.A.">
        <title>Diploid-dominant life cycles characterize the early evolution of Fungi.</title>
        <authorList>
            <person name="Amses K.R."/>
            <person name="Simmons D.R."/>
            <person name="Longcore J.E."/>
            <person name="Mondo S.J."/>
            <person name="Seto K."/>
            <person name="Jeronimo G.H."/>
            <person name="Bonds A.E."/>
            <person name="Quandt C.A."/>
            <person name="Davis W.J."/>
            <person name="Chang Y."/>
            <person name="Federici B.A."/>
            <person name="Kuo A."/>
            <person name="LaButti K."/>
            <person name="Pangilinan J."/>
            <person name="Andreopoulos W."/>
            <person name="Tritt A."/>
            <person name="Riley R."/>
            <person name="Hundley H."/>
            <person name="Johnson J."/>
            <person name="Lipzen A."/>
            <person name="Barry K."/>
            <person name="Lang B.F."/>
            <person name="Cuomo C.A."/>
            <person name="Buchler N.E."/>
            <person name="Grigoriev I.V."/>
            <person name="Spatafora J.W."/>
            <person name="Stajich J.E."/>
            <person name="James T.Y."/>
        </authorList>
    </citation>
    <scope>NUCLEOTIDE SEQUENCE</scope>
    <source>
        <strain evidence="1">AG</strain>
    </source>
</reference>
<accession>A0AAD5HBB3</accession>